<evidence type="ECO:0000313" key="3">
    <source>
        <dbReference type="Proteomes" id="UP001221757"/>
    </source>
</evidence>
<feature type="compositionally biased region" description="Basic and acidic residues" evidence="1">
    <location>
        <begin position="143"/>
        <end position="156"/>
    </location>
</feature>
<feature type="compositionally biased region" description="Basic residues" evidence="1">
    <location>
        <begin position="105"/>
        <end position="114"/>
    </location>
</feature>
<accession>A0AAD7GZ76</accession>
<comment type="caution">
    <text evidence="2">The sequence shown here is derived from an EMBL/GenBank/DDBJ whole genome shotgun (WGS) entry which is preliminary data.</text>
</comment>
<evidence type="ECO:0000256" key="1">
    <source>
        <dbReference type="SAM" id="MobiDB-lite"/>
    </source>
</evidence>
<keyword evidence="3" id="KW-1185">Reference proteome</keyword>
<name>A0AAD7GZ76_MYCRO</name>
<feature type="compositionally biased region" description="Basic and acidic residues" evidence="1">
    <location>
        <begin position="176"/>
        <end position="191"/>
    </location>
</feature>
<evidence type="ECO:0000313" key="2">
    <source>
        <dbReference type="EMBL" id="KAJ7708282.1"/>
    </source>
</evidence>
<sequence>MGGISTSGAYEDSREGTPEPLLAAHDGRAVGRAPAPRCPDAPMPRPRTKKRAAGRARAGRTPVRAGQHGEHGALTPELDTRRPSPRTKQRERATAACPRTPPTRTQRHRPRRAQKGQVQPRRPARYVDSKTSAAKKQLRLRRRLETSPEERAEDRAGAASTRTPAPKQNDPSSDTPDAKQRKTRKKEENTSTKRLTWTRQSCSCSARSRCRCRCRSRSRSLGGSRGCPRSCGA</sequence>
<dbReference type="EMBL" id="JARKIE010000004">
    <property type="protein sequence ID" value="KAJ7708282.1"/>
    <property type="molecule type" value="Genomic_DNA"/>
</dbReference>
<proteinExistence type="predicted"/>
<protein>
    <submittedName>
        <fullName evidence="2">Uncharacterized protein</fullName>
    </submittedName>
</protein>
<feature type="region of interest" description="Disordered" evidence="1">
    <location>
        <begin position="1"/>
        <end position="200"/>
    </location>
</feature>
<feature type="compositionally biased region" description="Basic residues" evidence="1">
    <location>
        <begin position="46"/>
        <end position="58"/>
    </location>
</feature>
<gene>
    <name evidence="2" type="ORF">B0H17DRAFT_1032127</name>
</gene>
<dbReference type="AlphaFoldDB" id="A0AAD7GZ76"/>
<organism evidence="2 3">
    <name type="scientific">Mycena rosella</name>
    <name type="common">Pink bonnet</name>
    <name type="synonym">Agaricus rosellus</name>
    <dbReference type="NCBI Taxonomy" id="1033263"/>
    <lineage>
        <taxon>Eukaryota</taxon>
        <taxon>Fungi</taxon>
        <taxon>Dikarya</taxon>
        <taxon>Basidiomycota</taxon>
        <taxon>Agaricomycotina</taxon>
        <taxon>Agaricomycetes</taxon>
        <taxon>Agaricomycetidae</taxon>
        <taxon>Agaricales</taxon>
        <taxon>Marasmiineae</taxon>
        <taxon>Mycenaceae</taxon>
        <taxon>Mycena</taxon>
    </lineage>
</organism>
<feature type="compositionally biased region" description="Low complexity" evidence="1">
    <location>
        <begin position="94"/>
        <end position="104"/>
    </location>
</feature>
<feature type="compositionally biased region" description="Pro residues" evidence="1">
    <location>
        <begin position="36"/>
        <end position="45"/>
    </location>
</feature>
<reference evidence="2" key="1">
    <citation type="submission" date="2023-03" db="EMBL/GenBank/DDBJ databases">
        <title>Massive genome expansion in bonnet fungi (Mycena s.s.) driven by repeated elements and novel gene families across ecological guilds.</title>
        <authorList>
            <consortium name="Lawrence Berkeley National Laboratory"/>
            <person name="Harder C.B."/>
            <person name="Miyauchi S."/>
            <person name="Viragh M."/>
            <person name="Kuo A."/>
            <person name="Thoen E."/>
            <person name="Andreopoulos B."/>
            <person name="Lu D."/>
            <person name="Skrede I."/>
            <person name="Drula E."/>
            <person name="Henrissat B."/>
            <person name="Morin E."/>
            <person name="Kohler A."/>
            <person name="Barry K."/>
            <person name="LaButti K."/>
            <person name="Morin E."/>
            <person name="Salamov A."/>
            <person name="Lipzen A."/>
            <person name="Mereny Z."/>
            <person name="Hegedus B."/>
            <person name="Baldrian P."/>
            <person name="Stursova M."/>
            <person name="Weitz H."/>
            <person name="Taylor A."/>
            <person name="Grigoriev I.V."/>
            <person name="Nagy L.G."/>
            <person name="Martin F."/>
            <person name="Kauserud H."/>
        </authorList>
    </citation>
    <scope>NUCLEOTIDE SEQUENCE</scope>
    <source>
        <strain evidence="2">CBHHK067</strain>
    </source>
</reference>
<dbReference type="Proteomes" id="UP001221757">
    <property type="component" value="Unassembled WGS sequence"/>
</dbReference>
<feature type="compositionally biased region" description="Basic and acidic residues" evidence="1">
    <location>
        <begin position="78"/>
        <end position="93"/>
    </location>
</feature>